<evidence type="ECO:0000313" key="2">
    <source>
        <dbReference type="Proteomes" id="UP001384579"/>
    </source>
</evidence>
<reference evidence="1 2" key="1">
    <citation type="journal article" date="2020" name="Harmful Algae">
        <title>Molecular and morphological characterization of a novel dihydroanatoxin-a producing Microcoleus species (cyanobacteria) from the Russian River, California, USA.</title>
        <authorList>
            <person name="Conklin K.Y."/>
            <person name="Stancheva R."/>
            <person name="Otten T.G."/>
            <person name="Fadness R."/>
            <person name="Boyer G.L."/>
            <person name="Read B."/>
            <person name="Zhang X."/>
            <person name="Sheath R.G."/>
        </authorList>
    </citation>
    <scope>NUCLEOTIDE SEQUENCE [LARGE SCALE GENOMIC DNA]</scope>
    <source>
        <strain evidence="1 2">PTRS2</strain>
    </source>
</reference>
<organism evidence="1 2">
    <name type="scientific">Microcoleus anatoxicus PTRS2</name>
    <dbReference type="NCBI Taxonomy" id="2705321"/>
    <lineage>
        <taxon>Bacteria</taxon>
        <taxon>Bacillati</taxon>
        <taxon>Cyanobacteriota</taxon>
        <taxon>Cyanophyceae</taxon>
        <taxon>Oscillatoriophycideae</taxon>
        <taxon>Oscillatoriales</taxon>
        <taxon>Microcoleaceae</taxon>
        <taxon>Microcoleus</taxon>
        <taxon>Microcoleus anatoxicus</taxon>
    </lineage>
</organism>
<sequence>MTAKELIEILNKCPCDAEVNFDHADPGTFRISPVTHVELNRVDNFIFLYEDLPTFDRFAGECIELTSMIQKAPNFVETTYRESVETTYRESFDDYVGEAILDRFIDPEELNIDR</sequence>
<dbReference type="Proteomes" id="UP001384579">
    <property type="component" value="Unassembled WGS sequence"/>
</dbReference>
<accession>A0ABU8YT46</accession>
<proteinExistence type="predicted"/>
<comment type="caution">
    <text evidence="1">The sequence shown here is derived from an EMBL/GenBank/DDBJ whole genome shotgun (WGS) entry which is preliminary data.</text>
</comment>
<evidence type="ECO:0000313" key="1">
    <source>
        <dbReference type="EMBL" id="MEK0187539.1"/>
    </source>
</evidence>
<keyword evidence="2" id="KW-1185">Reference proteome</keyword>
<name>A0ABU8YT46_9CYAN</name>
<protein>
    <submittedName>
        <fullName evidence="1">Uncharacterized protein</fullName>
    </submittedName>
</protein>
<gene>
    <name evidence="1" type="ORF">WMG39_22170</name>
</gene>
<dbReference type="RefSeq" id="WP_340541832.1">
    <property type="nucleotide sequence ID" value="NZ_JBBLXS010000377.1"/>
</dbReference>
<dbReference type="EMBL" id="JBBLXS010000377">
    <property type="protein sequence ID" value="MEK0187539.1"/>
    <property type="molecule type" value="Genomic_DNA"/>
</dbReference>